<protein>
    <recommendedName>
        <fullName evidence="5">Methyltransferase domain-containing protein</fullName>
    </recommendedName>
</protein>
<dbReference type="InterPro" id="IPR051654">
    <property type="entry name" value="Meroterpenoid_MTases"/>
</dbReference>
<dbReference type="InterPro" id="IPR041698">
    <property type="entry name" value="Methyltransf_25"/>
</dbReference>
<dbReference type="AlphaFoldDB" id="A0A517LNM7"/>
<reference evidence="6 7" key="1">
    <citation type="submission" date="2019-07" db="EMBL/GenBank/DDBJ databases">
        <title>Finished genome of Venturia effusa.</title>
        <authorList>
            <person name="Young C.A."/>
            <person name="Cox M.P."/>
            <person name="Ganley A.R.D."/>
            <person name="David W.J."/>
        </authorList>
    </citation>
    <scope>NUCLEOTIDE SEQUENCE [LARGE SCALE GENOMIC DNA]</scope>
    <source>
        <strain evidence="7">albino</strain>
    </source>
</reference>
<dbReference type="InterPro" id="IPR029063">
    <property type="entry name" value="SAM-dependent_MTases_sf"/>
</dbReference>
<comment type="similarity">
    <text evidence="4">Belongs to the class I-like SAM-binding methyltransferase superfamily.</text>
</comment>
<gene>
    <name evidence="6" type="ORF">FKW77_003466</name>
</gene>
<proteinExistence type="inferred from homology"/>
<keyword evidence="7" id="KW-1185">Reference proteome</keyword>
<dbReference type="STRING" id="50376.A0A517LNM7"/>
<comment type="pathway">
    <text evidence="1">Secondary metabolite biosynthesis.</text>
</comment>
<dbReference type="CDD" id="cd02440">
    <property type="entry name" value="AdoMet_MTases"/>
    <property type="match status" value="1"/>
</dbReference>
<evidence type="ECO:0000256" key="3">
    <source>
        <dbReference type="ARBA" id="ARBA00022691"/>
    </source>
</evidence>
<evidence type="ECO:0000256" key="4">
    <source>
        <dbReference type="ARBA" id="ARBA00038314"/>
    </source>
</evidence>
<dbReference type="PANTHER" id="PTHR35897">
    <property type="entry name" value="METHYLTRANSFERASE AUSD"/>
    <property type="match status" value="1"/>
</dbReference>
<evidence type="ECO:0000256" key="2">
    <source>
        <dbReference type="ARBA" id="ARBA00022679"/>
    </source>
</evidence>
<dbReference type="GO" id="GO:0016740">
    <property type="term" value="F:transferase activity"/>
    <property type="evidence" value="ECO:0007669"/>
    <property type="project" value="UniProtKB-KW"/>
</dbReference>
<evidence type="ECO:0000313" key="6">
    <source>
        <dbReference type="EMBL" id="QDS77249.1"/>
    </source>
</evidence>
<dbReference type="Gene3D" id="3.40.50.150">
    <property type="entry name" value="Vaccinia Virus protein VP39"/>
    <property type="match status" value="1"/>
</dbReference>
<evidence type="ECO:0000313" key="7">
    <source>
        <dbReference type="Proteomes" id="UP000316270"/>
    </source>
</evidence>
<evidence type="ECO:0000256" key="1">
    <source>
        <dbReference type="ARBA" id="ARBA00005179"/>
    </source>
</evidence>
<dbReference type="OrthoDB" id="2094832at2759"/>
<name>A0A517LNM7_9PEZI</name>
<dbReference type="SUPFAM" id="SSF53335">
    <property type="entry name" value="S-adenosyl-L-methionine-dependent methyltransferases"/>
    <property type="match status" value="1"/>
</dbReference>
<dbReference type="PANTHER" id="PTHR35897:SF1">
    <property type="entry name" value="METHYLTRANSFERASE AUSD"/>
    <property type="match status" value="1"/>
</dbReference>
<accession>A0A517LNM7</accession>
<feature type="domain" description="Methyltransferase" evidence="5">
    <location>
        <begin position="119"/>
        <end position="219"/>
    </location>
</feature>
<keyword evidence="3" id="KW-0949">S-adenosyl-L-methionine</keyword>
<dbReference type="EMBL" id="CP042201">
    <property type="protein sequence ID" value="QDS77249.1"/>
    <property type="molecule type" value="Genomic_DNA"/>
</dbReference>
<evidence type="ECO:0000259" key="5">
    <source>
        <dbReference type="Pfam" id="PF13649"/>
    </source>
</evidence>
<keyword evidence="2" id="KW-0808">Transferase</keyword>
<dbReference type="Pfam" id="PF13649">
    <property type="entry name" value="Methyltransf_25"/>
    <property type="match status" value="1"/>
</dbReference>
<dbReference type="Proteomes" id="UP000316270">
    <property type="component" value="Chromosome 17"/>
</dbReference>
<sequence length="311" mass="34991">MAALQKLLSFLLSKGNDTLWNVHHYLTLPMMTSSSLSQTDTTFYDKLEKLIPEARELLNNYIGLSEDKHLAHVLKVRDRAWKVCPYSCVGTFGFTSPSIQVQPYYPTLLSRLENGDRCLDLGCGLGQNVRKIVLDRGPSPRVFGSDLSPDLIDCGYDYFLDKASLESQFFTGDLLSDNDSNYKKIEGTFDVIFATCLYHLWSWDVQLKASIATVKLLKPEAGAVLFGWQVGASPAKEITRNLGKTRAEHKTMFRHDEASLRELWSVVGERTGSKWIVEAKNELPSWIPVEYEGPLKGAKTANIITFTITRV</sequence>
<organism evidence="6 7">
    <name type="scientific">Venturia effusa</name>
    <dbReference type="NCBI Taxonomy" id="50376"/>
    <lineage>
        <taxon>Eukaryota</taxon>
        <taxon>Fungi</taxon>
        <taxon>Dikarya</taxon>
        <taxon>Ascomycota</taxon>
        <taxon>Pezizomycotina</taxon>
        <taxon>Dothideomycetes</taxon>
        <taxon>Pleosporomycetidae</taxon>
        <taxon>Venturiales</taxon>
        <taxon>Venturiaceae</taxon>
        <taxon>Venturia</taxon>
    </lineage>
</organism>